<reference evidence="1 2" key="1">
    <citation type="submission" date="2019-08" db="EMBL/GenBank/DDBJ databases">
        <title>Bacillus genomes from the desert of Cuatro Cienegas, Coahuila.</title>
        <authorList>
            <person name="Olmedo-Alvarez G."/>
        </authorList>
    </citation>
    <scope>NUCLEOTIDE SEQUENCE [LARGE SCALE GENOMIC DNA]</scope>
    <source>
        <strain evidence="1 2">CH40_1T</strain>
    </source>
</reference>
<dbReference type="Proteomes" id="UP000323317">
    <property type="component" value="Unassembled WGS sequence"/>
</dbReference>
<comment type="caution">
    <text evidence="1">The sequence shown here is derived from an EMBL/GenBank/DDBJ whole genome shotgun (WGS) entry which is preliminary data.</text>
</comment>
<dbReference type="EMBL" id="VTEH01000002">
    <property type="protein sequence ID" value="TYR77050.1"/>
    <property type="molecule type" value="Genomic_DNA"/>
</dbReference>
<sequence>MFTLDTPKEAASLVFIPNNEILQQIESYLSLSPACCLLSPNSQITENLSGKGFRDVIEFSPDDEYLHLQDHFSKVIVFESHIVDTCELMKIIKNSTCAPVIVITTVQGYPMRLYYSMGAKYVVYTRSSNISYFLR</sequence>
<name>A0A5D4KJL3_9BACI</name>
<protein>
    <submittedName>
        <fullName evidence="1">Uncharacterized protein</fullName>
    </submittedName>
</protein>
<dbReference type="RefSeq" id="WP_148945740.1">
    <property type="nucleotide sequence ID" value="NZ_VTEH01000002.1"/>
</dbReference>
<evidence type="ECO:0000313" key="1">
    <source>
        <dbReference type="EMBL" id="TYR77050.1"/>
    </source>
</evidence>
<evidence type="ECO:0000313" key="2">
    <source>
        <dbReference type="Proteomes" id="UP000323317"/>
    </source>
</evidence>
<dbReference type="AlphaFoldDB" id="A0A5D4KJL3"/>
<organism evidence="1 2">
    <name type="scientific">Rossellomorea vietnamensis</name>
    <dbReference type="NCBI Taxonomy" id="218284"/>
    <lineage>
        <taxon>Bacteria</taxon>
        <taxon>Bacillati</taxon>
        <taxon>Bacillota</taxon>
        <taxon>Bacilli</taxon>
        <taxon>Bacillales</taxon>
        <taxon>Bacillaceae</taxon>
        <taxon>Rossellomorea</taxon>
    </lineage>
</organism>
<gene>
    <name evidence="1" type="ORF">FZC79_04965</name>
</gene>
<proteinExistence type="predicted"/>
<accession>A0A5D4KJL3</accession>